<feature type="active site" evidence="12">
    <location>
        <position position="265"/>
    </location>
</feature>
<organism evidence="15 16">
    <name type="scientific">Saccharospirillum salsuginis</name>
    <dbReference type="NCBI Taxonomy" id="418750"/>
    <lineage>
        <taxon>Bacteria</taxon>
        <taxon>Pseudomonadati</taxon>
        <taxon>Pseudomonadota</taxon>
        <taxon>Gammaproteobacteria</taxon>
        <taxon>Oceanospirillales</taxon>
        <taxon>Saccharospirillaceae</taxon>
        <taxon>Saccharospirillum</taxon>
    </lineage>
</organism>
<feature type="active site" description="Nucleophile" evidence="12">
    <location>
        <position position="110"/>
    </location>
</feature>
<comment type="caution">
    <text evidence="15">The sequence shown here is derived from an EMBL/GenBank/DDBJ whole genome shotgun (WGS) entry which is preliminary data.</text>
</comment>
<evidence type="ECO:0000259" key="14">
    <source>
        <dbReference type="Pfam" id="PF00561"/>
    </source>
</evidence>
<evidence type="ECO:0000313" key="16">
    <source>
        <dbReference type="Proteomes" id="UP000626148"/>
    </source>
</evidence>
<evidence type="ECO:0000256" key="2">
    <source>
        <dbReference type="ARBA" id="ARBA00004496"/>
    </source>
</evidence>
<dbReference type="PANTHER" id="PTHR43722:SF1">
    <property type="entry name" value="PROLINE IMINOPEPTIDASE"/>
    <property type="match status" value="1"/>
</dbReference>
<evidence type="ECO:0000256" key="1">
    <source>
        <dbReference type="ARBA" id="ARBA00001585"/>
    </source>
</evidence>
<evidence type="ECO:0000256" key="10">
    <source>
        <dbReference type="ARBA" id="ARBA00029605"/>
    </source>
</evidence>
<comment type="catalytic activity">
    <reaction evidence="1 11 13">
        <text>Release of N-terminal proline from a peptide.</text>
        <dbReference type="EC" id="3.4.11.5"/>
    </reaction>
</comment>
<dbReference type="GO" id="GO:0005737">
    <property type="term" value="C:cytoplasm"/>
    <property type="evidence" value="ECO:0007669"/>
    <property type="project" value="UniProtKB-SubCell"/>
</dbReference>
<evidence type="ECO:0000256" key="9">
    <source>
        <dbReference type="ARBA" id="ARBA00022801"/>
    </source>
</evidence>
<feature type="active site" description="Proton donor" evidence="12">
    <location>
        <position position="293"/>
    </location>
</feature>
<sequence length="322" mass="36354">MLPLYPELRPFKTEQLPVTDGHRLYMEQSGTPGGLPVVVVHGGPGAGCSAQMRRFFDPERYHIILFDQRGSGRSEPHAETSANTPTDLVADLERIRTHLGLDDWILFGGSWGTTLSLLYAEQYPQHTKALILRGVFLGRQADLDWLYKNGAARYFPEEWERFIEPVDGKNGNDLIESYYQLLHGSNDLARVSAAKAWARWEAVNASLRPSQQSLDYFTATHVALSLARISSHYFRKRCFLEENQILRHSQHLEGIPGTIVHGRYDMICPPDQAWQLAMHWPDAELDLIREGGHSAFDPAIVDALVRATQRWAHHFGSGDGEA</sequence>
<evidence type="ECO:0000313" key="15">
    <source>
        <dbReference type="EMBL" id="GGX48346.1"/>
    </source>
</evidence>
<dbReference type="InterPro" id="IPR000073">
    <property type="entry name" value="AB_hydrolase_1"/>
</dbReference>
<keyword evidence="8 11" id="KW-0645">Protease</keyword>
<dbReference type="AlphaFoldDB" id="A0A918N8M6"/>
<dbReference type="Proteomes" id="UP000626148">
    <property type="component" value="Unassembled WGS sequence"/>
</dbReference>
<proteinExistence type="inferred from homology"/>
<evidence type="ECO:0000256" key="11">
    <source>
        <dbReference type="PIRNR" id="PIRNR006431"/>
    </source>
</evidence>
<feature type="domain" description="AB hydrolase-1" evidence="14">
    <location>
        <begin position="36"/>
        <end position="297"/>
    </location>
</feature>
<dbReference type="NCBIfam" id="TIGR01249">
    <property type="entry name" value="pro_imino_pep_1"/>
    <property type="match status" value="1"/>
</dbReference>
<gene>
    <name evidence="15" type="ORF">GCM10007392_14130</name>
</gene>
<dbReference type="PRINTS" id="PR00793">
    <property type="entry name" value="PROAMNOPTASE"/>
</dbReference>
<dbReference type="RefSeq" id="WP_189607829.1">
    <property type="nucleotide sequence ID" value="NZ_BMXR01000003.1"/>
</dbReference>
<evidence type="ECO:0000256" key="3">
    <source>
        <dbReference type="ARBA" id="ARBA00010088"/>
    </source>
</evidence>
<dbReference type="EMBL" id="BMXR01000003">
    <property type="protein sequence ID" value="GGX48346.1"/>
    <property type="molecule type" value="Genomic_DNA"/>
</dbReference>
<dbReference type="InterPro" id="IPR005944">
    <property type="entry name" value="Pro_iminopeptidase"/>
</dbReference>
<dbReference type="SUPFAM" id="SSF53474">
    <property type="entry name" value="alpha/beta-Hydrolases"/>
    <property type="match status" value="1"/>
</dbReference>
<reference evidence="15" key="1">
    <citation type="journal article" date="2014" name="Int. J. Syst. Evol. Microbiol.">
        <title>Complete genome sequence of Corynebacterium casei LMG S-19264T (=DSM 44701T), isolated from a smear-ripened cheese.</title>
        <authorList>
            <consortium name="US DOE Joint Genome Institute (JGI-PGF)"/>
            <person name="Walter F."/>
            <person name="Albersmeier A."/>
            <person name="Kalinowski J."/>
            <person name="Ruckert C."/>
        </authorList>
    </citation>
    <scope>NUCLEOTIDE SEQUENCE</scope>
    <source>
        <strain evidence="15">KCTC 22169</strain>
    </source>
</reference>
<evidence type="ECO:0000256" key="8">
    <source>
        <dbReference type="ARBA" id="ARBA00022670"/>
    </source>
</evidence>
<dbReference type="Gene3D" id="3.40.50.1820">
    <property type="entry name" value="alpha/beta hydrolase"/>
    <property type="match status" value="1"/>
</dbReference>
<evidence type="ECO:0000256" key="12">
    <source>
        <dbReference type="PIRSR" id="PIRSR006431-1"/>
    </source>
</evidence>
<dbReference type="GO" id="GO:0006508">
    <property type="term" value="P:proteolysis"/>
    <property type="evidence" value="ECO:0007669"/>
    <property type="project" value="UniProtKB-KW"/>
</dbReference>
<evidence type="ECO:0000256" key="7">
    <source>
        <dbReference type="ARBA" id="ARBA00022490"/>
    </source>
</evidence>
<keyword evidence="7 11" id="KW-0963">Cytoplasm</keyword>
<dbReference type="Pfam" id="PF00561">
    <property type="entry name" value="Abhydrolase_1"/>
    <property type="match status" value="1"/>
</dbReference>
<name>A0A918N8M6_9GAMM</name>
<comment type="similarity">
    <text evidence="3 11 13">Belongs to the peptidase S33 family.</text>
</comment>
<keyword evidence="16" id="KW-1185">Reference proteome</keyword>
<evidence type="ECO:0000256" key="4">
    <source>
        <dbReference type="ARBA" id="ARBA00012568"/>
    </source>
</evidence>
<comment type="subcellular location">
    <subcellularLocation>
        <location evidence="2 11">Cytoplasm</location>
    </subcellularLocation>
</comment>
<evidence type="ECO:0000256" key="13">
    <source>
        <dbReference type="RuleBase" id="RU003421"/>
    </source>
</evidence>
<accession>A0A918N8M6</accession>
<dbReference type="GO" id="GO:0004177">
    <property type="term" value="F:aminopeptidase activity"/>
    <property type="evidence" value="ECO:0007669"/>
    <property type="project" value="UniProtKB-UniRule"/>
</dbReference>
<keyword evidence="6 11" id="KW-0031">Aminopeptidase</keyword>
<protein>
    <recommendedName>
        <fullName evidence="5 11">Proline iminopeptidase</fullName>
        <shortName evidence="11">PIP</shortName>
        <ecNumber evidence="4 11">3.4.11.5</ecNumber>
    </recommendedName>
    <alternativeName>
        <fullName evidence="10 11">Prolyl aminopeptidase</fullName>
    </alternativeName>
</protein>
<keyword evidence="9 11" id="KW-0378">Hydrolase</keyword>
<dbReference type="EC" id="3.4.11.5" evidence="4 11"/>
<evidence type="ECO:0000256" key="6">
    <source>
        <dbReference type="ARBA" id="ARBA00022438"/>
    </source>
</evidence>
<dbReference type="InterPro" id="IPR029058">
    <property type="entry name" value="AB_hydrolase_fold"/>
</dbReference>
<dbReference type="PANTHER" id="PTHR43722">
    <property type="entry name" value="PROLINE IMINOPEPTIDASE"/>
    <property type="match status" value="1"/>
</dbReference>
<dbReference type="PIRSF" id="PIRSF006431">
    <property type="entry name" value="Pept_S33"/>
    <property type="match status" value="1"/>
</dbReference>
<evidence type="ECO:0000256" key="5">
    <source>
        <dbReference type="ARBA" id="ARBA00021843"/>
    </source>
</evidence>
<dbReference type="InterPro" id="IPR002410">
    <property type="entry name" value="Peptidase_S33"/>
</dbReference>
<reference evidence="15" key="2">
    <citation type="submission" date="2020-09" db="EMBL/GenBank/DDBJ databases">
        <authorList>
            <person name="Sun Q."/>
            <person name="Kim S."/>
        </authorList>
    </citation>
    <scope>NUCLEOTIDE SEQUENCE</scope>
    <source>
        <strain evidence="15">KCTC 22169</strain>
    </source>
</reference>